<evidence type="ECO:0000259" key="3">
    <source>
        <dbReference type="Pfam" id="PF02782"/>
    </source>
</evidence>
<reference evidence="4 5" key="1">
    <citation type="submission" date="2024-09" db="EMBL/GenBank/DDBJ databases">
        <authorList>
            <person name="Sun Q."/>
            <person name="Mori K."/>
        </authorList>
    </citation>
    <scope>NUCLEOTIDE SEQUENCE [LARGE SCALE GENOMIC DNA]</scope>
    <source>
        <strain evidence="4 5">TBRC 0563</strain>
    </source>
</reference>
<dbReference type="PANTHER" id="PTHR43435">
    <property type="entry name" value="RIBULOKINASE"/>
    <property type="match status" value="1"/>
</dbReference>
<comment type="caution">
    <text evidence="4">The sequence shown here is derived from an EMBL/GenBank/DDBJ whole genome shotgun (WGS) entry which is preliminary data.</text>
</comment>
<dbReference type="InterPro" id="IPR043129">
    <property type="entry name" value="ATPase_NBD"/>
</dbReference>
<evidence type="ECO:0000256" key="1">
    <source>
        <dbReference type="ARBA" id="ARBA00022679"/>
    </source>
</evidence>
<dbReference type="EMBL" id="JBHLZP010001316">
    <property type="protein sequence ID" value="MFB9840721.1"/>
    <property type="molecule type" value="Genomic_DNA"/>
</dbReference>
<evidence type="ECO:0000256" key="2">
    <source>
        <dbReference type="ARBA" id="ARBA00022777"/>
    </source>
</evidence>
<name>A0ABV5Z1U8_9ACTN</name>
<evidence type="ECO:0000313" key="5">
    <source>
        <dbReference type="Proteomes" id="UP001589627"/>
    </source>
</evidence>
<dbReference type="Pfam" id="PF02782">
    <property type="entry name" value="FGGY_C"/>
    <property type="match status" value="1"/>
</dbReference>
<dbReference type="SUPFAM" id="SSF53067">
    <property type="entry name" value="Actin-like ATPase domain"/>
    <property type="match status" value="1"/>
</dbReference>
<evidence type="ECO:0000313" key="4">
    <source>
        <dbReference type="EMBL" id="MFB9840721.1"/>
    </source>
</evidence>
<keyword evidence="5" id="KW-1185">Reference proteome</keyword>
<dbReference type="Gene3D" id="3.30.420.40">
    <property type="match status" value="1"/>
</dbReference>
<feature type="domain" description="Carbohydrate kinase FGGY C-terminal" evidence="3">
    <location>
        <begin position="4"/>
        <end position="100"/>
    </location>
</feature>
<protein>
    <submittedName>
        <fullName evidence="4">FGGY-family carbohydrate kinase</fullName>
    </submittedName>
</protein>
<sequence length="105" mass="11086">LVSRGERFPFAAPDAEGFLLGSTGDEADDYAALLQGVAYLERLCFDHLDLLGAPVDGDLTFTGGAARSEYWCRLRAQVLGRPVILPADPEPALGAAVLAASPGRR</sequence>
<dbReference type="RefSeq" id="WP_378213933.1">
    <property type="nucleotide sequence ID" value="NZ_JBHLZP010001316.1"/>
</dbReference>
<proteinExistence type="predicted"/>
<dbReference type="InterPro" id="IPR018485">
    <property type="entry name" value="FGGY_C"/>
</dbReference>
<gene>
    <name evidence="4" type="ORF">ACFFNX_52255</name>
</gene>
<dbReference type="Proteomes" id="UP001589627">
    <property type="component" value="Unassembled WGS sequence"/>
</dbReference>
<dbReference type="PANTHER" id="PTHR43435:SF4">
    <property type="entry name" value="FGGY CARBOHYDRATE KINASE DOMAIN-CONTAINING PROTEIN"/>
    <property type="match status" value="1"/>
</dbReference>
<feature type="non-terminal residue" evidence="4">
    <location>
        <position position="105"/>
    </location>
</feature>
<keyword evidence="2 4" id="KW-0418">Kinase</keyword>
<accession>A0ABV5Z1U8</accession>
<dbReference type="GO" id="GO:0016301">
    <property type="term" value="F:kinase activity"/>
    <property type="evidence" value="ECO:0007669"/>
    <property type="project" value="UniProtKB-KW"/>
</dbReference>
<organism evidence="4 5">
    <name type="scientific">Actinoallomurus acaciae</name>
    <dbReference type="NCBI Taxonomy" id="502577"/>
    <lineage>
        <taxon>Bacteria</taxon>
        <taxon>Bacillati</taxon>
        <taxon>Actinomycetota</taxon>
        <taxon>Actinomycetes</taxon>
        <taxon>Streptosporangiales</taxon>
        <taxon>Thermomonosporaceae</taxon>
        <taxon>Actinoallomurus</taxon>
    </lineage>
</organism>
<feature type="non-terminal residue" evidence="4">
    <location>
        <position position="1"/>
    </location>
</feature>
<keyword evidence="1" id="KW-0808">Transferase</keyword>